<feature type="compositionally biased region" description="Polar residues" evidence="1">
    <location>
        <begin position="597"/>
        <end position="607"/>
    </location>
</feature>
<feature type="compositionally biased region" description="Polar residues" evidence="1">
    <location>
        <begin position="495"/>
        <end position="505"/>
    </location>
</feature>
<feature type="region of interest" description="Disordered" evidence="1">
    <location>
        <begin position="1"/>
        <end position="21"/>
    </location>
</feature>
<proteinExistence type="predicted"/>
<feature type="compositionally biased region" description="Basic and acidic residues" evidence="1">
    <location>
        <begin position="215"/>
        <end position="226"/>
    </location>
</feature>
<feature type="region of interest" description="Disordered" evidence="1">
    <location>
        <begin position="153"/>
        <end position="240"/>
    </location>
</feature>
<dbReference type="Proteomes" id="UP001295423">
    <property type="component" value="Unassembled WGS sequence"/>
</dbReference>
<organism evidence="2 3">
    <name type="scientific">Cylindrotheca closterium</name>
    <dbReference type="NCBI Taxonomy" id="2856"/>
    <lineage>
        <taxon>Eukaryota</taxon>
        <taxon>Sar</taxon>
        <taxon>Stramenopiles</taxon>
        <taxon>Ochrophyta</taxon>
        <taxon>Bacillariophyta</taxon>
        <taxon>Bacillariophyceae</taxon>
        <taxon>Bacillariophycidae</taxon>
        <taxon>Bacillariales</taxon>
        <taxon>Bacillariaceae</taxon>
        <taxon>Cylindrotheca</taxon>
    </lineage>
</organism>
<reference evidence="2" key="1">
    <citation type="submission" date="2023-08" db="EMBL/GenBank/DDBJ databases">
        <authorList>
            <person name="Audoor S."/>
            <person name="Bilcke G."/>
        </authorList>
    </citation>
    <scope>NUCLEOTIDE SEQUENCE</scope>
</reference>
<dbReference type="EMBL" id="CAKOGP040001777">
    <property type="protein sequence ID" value="CAJ1951036.1"/>
    <property type="molecule type" value="Genomic_DNA"/>
</dbReference>
<evidence type="ECO:0000313" key="2">
    <source>
        <dbReference type="EMBL" id="CAJ1951036.1"/>
    </source>
</evidence>
<protein>
    <submittedName>
        <fullName evidence="2">Uncharacterized protein</fullName>
    </submittedName>
</protein>
<evidence type="ECO:0000256" key="1">
    <source>
        <dbReference type="SAM" id="MobiDB-lite"/>
    </source>
</evidence>
<feature type="compositionally biased region" description="Polar residues" evidence="1">
    <location>
        <begin position="178"/>
        <end position="201"/>
    </location>
</feature>
<gene>
    <name evidence="2" type="ORF">CYCCA115_LOCUS12877</name>
</gene>
<sequence length="607" mass="66363">MPQTRRDNKGTKHHTETKPAEEQLLNKAAEIQTLVLLFFLHISSGGKLGLNPRITSGTFNERHDNPGTVGQWQKWKTIAPGTKLNTRDIFRTQAKYAAKLALKFEEEGTVPSCDPDLSLAPNFPHAVVPPAYPTTTASTGSVSSTRADPHMVAASYSSEDSSYSSEDSSSKEPIRGETSATTITTEGGDSIQNSIFEPQSQADDKSESVSANNQDHNENKQQDHSELSVSSNEESVPKRISTMSDGKLKVCLNGISYSSFVYAQQDGSTGERSTHDRTYFKETLAIINLPAVGKPNLVNNTDTILNFELPQGANVAIPLDFIDRHTGNLIFHNLAAQMRIGMAHSADEVAGLIRLRMEFPSAQNFRHLSFDLLEGQTMIIRSRSVGHQASKNQANTRKQVIERMEDPPGVPGKHPSVPFTMMPSYQDVVYLPNSHFQQQHYPNNGGPHAAAPHGQSYYQGAAAATPPRVAYHAAAMGSPGLSPYFVPMATTVHQNQHAASPYTHSPHTRTQHQSPLPENPPAFIHQHEPPMLRNVSMPQFSPVRNSRTSEVQQANDDVVSVASRTRSRSRREPEPPVGVETVISTQSDGADGADVDSVTNNMKSTIL</sequence>
<keyword evidence="3" id="KW-1185">Reference proteome</keyword>
<evidence type="ECO:0000313" key="3">
    <source>
        <dbReference type="Proteomes" id="UP001295423"/>
    </source>
</evidence>
<dbReference type="AlphaFoldDB" id="A0AAD2PUK7"/>
<comment type="caution">
    <text evidence="2">The sequence shown here is derived from an EMBL/GenBank/DDBJ whole genome shotgun (WGS) entry which is preliminary data.</text>
</comment>
<feature type="compositionally biased region" description="Polar residues" evidence="1">
    <location>
        <begin position="536"/>
        <end position="555"/>
    </location>
</feature>
<feature type="compositionally biased region" description="Low complexity" evidence="1">
    <location>
        <begin position="155"/>
        <end position="167"/>
    </location>
</feature>
<accession>A0AAD2PUK7</accession>
<feature type="region of interest" description="Disordered" evidence="1">
    <location>
        <begin position="495"/>
        <end position="607"/>
    </location>
</feature>
<name>A0AAD2PUK7_9STRA</name>